<protein>
    <submittedName>
        <fullName evidence="2">Uncharacterized protein</fullName>
    </submittedName>
</protein>
<reference evidence="2 3" key="1">
    <citation type="journal article" date="2024" name="J Genomics">
        <title>Draft genome sequencing and assembly of Favolaschia claudopus CIRM-BRFM 2984 isolated from oak limbs.</title>
        <authorList>
            <person name="Navarro D."/>
            <person name="Drula E."/>
            <person name="Chaduli D."/>
            <person name="Cazenave R."/>
            <person name="Ahrendt S."/>
            <person name="Wang J."/>
            <person name="Lipzen A."/>
            <person name="Daum C."/>
            <person name="Barry K."/>
            <person name="Grigoriev I.V."/>
            <person name="Favel A."/>
            <person name="Rosso M.N."/>
            <person name="Martin F."/>
        </authorList>
    </citation>
    <scope>NUCLEOTIDE SEQUENCE [LARGE SCALE GENOMIC DNA]</scope>
    <source>
        <strain evidence="2 3">CIRM-BRFM 2984</strain>
    </source>
</reference>
<sequence>MDVKQEDREKAREASIKAEQIMAVSPVRKKRAAALTSSMRTSIPFQPGGAFDSQTDSQEWLEGLYEHPGHSSPSHAPEPEYSHDTLILRAEEAEEERDNLRMECHNLRIELDVLQQFADVMTPRRIT</sequence>
<dbReference type="AlphaFoldDB" id="A0AAV9Z811"/>
<dbReference type="EMBL" id="JAWWNJ010000187">
    <property type="protein sequence ID" value="KAK6974160.1"/>
    <property type="molecule type" value="Genomic_DNA"/>
</dbReference>
<keyword evidence="3" id="KW-1185">Reference proteome</keyword>
<gene>
    <name evidence="2" type="ORF">R3P38DRAFT_2812206</name>
</gene>
<evidence type="ECO:0000256" key="1">
    <source>
        <dbReference type="SAM" id="MobiDB-lite"/>
    </source>
</evidence>
<comment type="caution">
    <text evidence="2">The sequence shown here is derived from an EMBL/GenBank/DDBJ whole genome shotgun (WGS) entry which is preliminary data.</text>
</comment>
<dbReference type="Proteomes" id="UP001362999">
    <property type="component" value="Unassembled WGS sequence"/>
</dbReference>
<evidence type="ECO:0000313" key="2">
    <source>
        <dbReference type="EMBL" id="KAK6974160.1"/>
    </source>
</evidence>
<organism evidence="2 3">
    <name type="scientific">Favolaschia claudopus</name>
    <dbReference type="NCBI Taxonomy" id="2862362"/>
    <lineage>
        <taxon>Eukaryota</taxon>
        <taxon>Fungi</taxon>
        <taxon>Dikarya</taxon>
        <taxon>Basidiomycota</taxon>
        <taxon>Agaricomycotina</taxon>
        <taxon>Agaricomycetes</taxon>
        <taxon>Agaricomycetidae</taxon>
        <taxon>Agaricales</taxon>
        <taxon>Marasmiineae</taxon>
        <taxon>Mycenaceae</taxon>
        <taxon>Favolaschia</taxon>
    </lineage>
</organism>
<name>A0AAV9Z811_9AGAR</name>
<evidence type="ECO:0000313" key="3">
    <source>
        <dbReference type="Proteomes" id="UP001362999"/>
    </source>
</evidence>
<proteinExistence type="predicted"/>
<accession>A0AAV9Z811</accession>
<feature type="region of interest" description="Disordered" evidence="1">
    <location>
        <begin position="40"/>
        <end position="84"/>
    </location>
</feature>